<evidence type="ECO:0000313" key="5">
    <source>
        <dbReference type="Proteomes" id="UP001144036"/>
    </source>
</evidence>
<gene>
    <name evidence="4" type="ORF">OUY22_31485</name>
</gene>
<dbReference type="RefSeq" id="WP_270158880.1">
    <property type="nucleotide sequence ID" value="NZ_JAPNNL010000191.1"/>
</dbReference>
<keyword evidence="2" id="KW-0812">Transmembrane</keyword>
<feature type="domain" description="Outer membrane channel protein CpnT-like N-terminal" evidence="3">
    <location>
        <begin position="40"/>
        <end position="179"/>
    </location>
</feature>
<dbReference type="InterPro" id="IPR014942">
    <property type="entry name" value="AbiEii"/>
</dbReference>
<proteinExistence type="predicted"/>
<sequence>MAGGRGDVNSQTSAGLPSDEGFGRAATTDVRPVWETEALPDWVVHWLIPMLSAGQAWPQASESALWRLRDGHLDGVRVYAGSLDPAGKALRTIASEWNSPARPASFTRIGRMYDEKTGVLAKMGGHTQYARQVDAFALETQYSKISINVAFWVAVIAISIALVSAFFSAGASTAAVGTAAAGLRATIAGILSRLGLAASRPIAVTAATRLTTLAGTSLAGRLGPAVIARELVEEIGEEVFIDAYTQLQQIKMGTRSGYDWDKSLAAALGAGTGAVVGTRLAQPVSAVTNAIPGIGRLNRTAADLPGWGNALRRFPGRALNTGLNNMVASPAGSFVANGLVYGQWSPPTADSLLGGFMGGAGRTNSISPFDPGVAGALFDPVAALDRATTTAAATDLARAGTAAAPAGLQSSLNDTGPSSGQPAQATGPDSSSHRQPGTPAQPANIAPNPGAGTRSVSAAPASFQPPTPPQANTDPGQPATRTPGDAEQRGRHGPPPTGGQEPDAARRPEPTSRIDDLINAPADSRPELREPAPPARSAEPASRETTPGVGTTANVGVAAASLDHAIRTPVLNVEPAPGPPQQLANALDARAVPLAPQWEGLRRSVSAAPVTVAGLPAPGAIPVEARKILVPWRGSQRLVTEFTVKVPYRAAPGMTQAEIATAHANLLKGVDLYYNHQHELPDGSQLHVRMEFEPAPPSVPDDRVVLLYPGTGHRAVDFADRDRWHGQGELITTPLDQLAAYRNRPPIHFMSWYAEMEPVVFAHETLHLFGLFDEYVDPRSADRRHLADRAVHVDANLLGQATLFWAQGRPVLDRDGRTVAEATSLRDRHLRHLHALVLDGLPRPKVPLDRPAAPVNPQEWSRPAYDPAARLPGDVRALLERFPAGDRPLMEHLRLLERTNLLFGDGQRVTRDQLTYTDALVTTARLLFGTGPEYSFSAQDLHGLRRLSTLLLGDQPPGADVLRQRINLLLGRDASAPVTGAQVQALASVSATVTPVPGESGPSALLRGVRDQLGPLPAAPSETAARSAQDAAYGLRASHSPRPQDGNPRQFLRFWRHLMNEVRAEADRRGTTPLDELQQFALQRALARIFVANPDDWMLKGGQAMLSRNPGGRASTDVDLVRMSGDAHPDVMAAEYEAALARDHGDHLRFERESMSYILHGKAVRISHKVYCGDMEIMSLSADLAPPRTRPVWKEPDVIPFPRQILTTGHPDESPPLRVISLDDTLAHKVSGMYTHGIRTLETRCDDCISRGGGLFSCKSGDLPYRTQDLVDVLMIIINSPWDGPATHDMLHREFAWRLEQGENLKVPPAFEVPSPDWFRKFDGYARTTPGLPYAGLADAVPVAAAFLDPMLREEPPPPSRWDPERRQWVPAEGAPEPAAGDGLPARAGTADVTRIVLPRSAPPSAVHAEPAMVARWDGLSAGGLDAQLNALKARVDLAPAEKLQHIVGRMMYDNAYVLLTSIPGPDNANLKHLRFYSHQRGELYSHAAALMADPELTIEIAFEPDRGRATYEWDAHQAHVAHLGPVPAGVPAYQADAAVMRRLVRGESIADADPATLIDDLVELQAQPLRDALGLRQRLIEDYGIEPHRVRLAFANSSQKLHYSQTQWMRAQYFALRAIRANPAQARQRMIDRMLGPDRATAERRSSRARAVVERLRAANGQADAYALLWVRDTRGQPVGGRHGPHLDTRPEILRQTIEAIRAEHPARRIVLLGDDVFAGRPGLAEAWRDAGVLDGVDTETLVRFWEAARNGGQTLGYGEQALFFHELNSGHDVVQVGMESGALEIPAMLGVPTVYFEAREHDGNKGNRWLLYWQRWAYEGAEQPVDGSSGAPRSGDGGRPVPAPPVPAALPAMRRLLFGPDLPDPENRRGQPVAVYDAARVAVTMDRIDRLVRTGEMDRWPQRLGRSVALRGEIWMPWSEADWRRSAYYAEQLRRWLRTDARTPEEIGRKWHAIRLTLLGVLEPRFTTDEEYEGVSVVHPYTVLHRERNEIDRTAIRISQAYATDLSRRATAVTEVLKSLLATPDFLRQGVADLRVFQLDRSEIAELRHAVSRVTTPAVEPYAARLDTPPAEGGPTPREVLERFDASAAGLPPVTAEEAADYIARNAARRPWLAAAATLDPAVQRVLVAVDLGQGHHLARHEGYAADGRLEGRVARLEDPAQTDPSLRARSTDAFRPGDAPHRAPDTATAINDPVAFAVAFARAVEHPEVRRALTAPFDPDRRPGRVSLPISDLLGPDGHLYCSGYRIVSGEGGPEAAVANRWQWVLARRDPDRRHEGPEPLAAPMESFAGGTVELFFQPTRERNGYEISTMFVDPPARRDDG</sequence>
<feature type="compositionally biased region" description="Basic and acidic residues" evidence="1">
    <location>
        <begin position="503"/>
        <end position="516"/>
    </location>
</feature>
<dbReference type="Proteomes" id="UP001144036">
    <property type="component" value="Unassembled WGS sequence"/>
</dbReference>
<dbReference type="PANTHER" id="PTHR48125:SF12">
    <property type="entry name" value="AT HOOK TRANSCRIPTION FACTOR FAMILY-RELATED"/>
    <property type="match status" value="1"/>
</dbReference>
<feature type="compositionally biased region" description="Low complexity" evidence="1">
    <location>
        <begin position="535"/>
        <end position="551"/>
    </location>
</feature>
<accession>A0ABT4SLY2</accession>
<reference evidence="4" key="1">
    <citation type="submission" date="2022-11" db="EMBL/GenBank/DDBJ databases">
        <title>Nonomuraea corallina sp. nov., a new species of the genus Nonomuraea isolated from sea side sediment in Thai sea.</title>
        <authorList>
            <person name="Ngamcharungchit C."/>
            <person name="Matsumoto A."/>
            <person name="Suriyachadkun C."/>
            <person name="Panbangred W."/>
            <person name="Inahashi Y."/>
            <person name="Intra B."/>
        </authorList>
    </citation>
    <scope>NUCLEOTIDE SEQUENCE</scope>
    <source>
        <strain evidence="4">MCN248</strain>
    </source>
</reference>
<dbReference type="PANTHER" id="PTHR48125">
    <property type="entry name" value="LP07818P1"/>
    <property type="match status" value="1"/>
</dbReference>
<feature type="region of interest" description="Disordered" evidence="1">
    <location>
        <begin position="404"/>
        <end position="551"/>
    </location>
</feature>
<feature type="region of interest" description="Disordered" evidence="1">
    <location>
        <begin position="1825"/>
        <end position="1848"/>
    </location>
</feature>
<keyword evidence="2" id="KW-0472">Membrane</keyword>
<protein>
    <recommendedName>
        <fullName evidence="3">Outer membrane channel protein CpnT-like N-terminal domain-containing protein</fullName>
    </recommendedName>
</protein>
<comment type="caution">
    <text evidence="4">The sequence shown here is derived from an EMBL/GenBank/DDBJ whole genome shotgun (WGS) entry which is preliminary data.</text>
</comment>
<feature type="region of interest" description="Disordered" evidence="1">
    <location>
        <begin position="1"/>
        <end position="23"/>
    </location>
</feature>
<dbReference type="Pfam" id="PF08843">
    <property type="entry name" value="AbiEii"/>
    <property type="match status" value="1"/>
</dbReference>
<dbReference type="Pfam" id="PF25547">
    <property type="entry name" value="WXG100_2"/>
    <property type="match status" value="1"/>
</dbReference>
<evidence type="ECO:0000256" key="2">
    <source>
        <dbReference type="SAM" id="Phobius"/>
    </source>
</evidence>
<feature type="compositionally biased region" description="Polar residues" evidence="1">
    <location>
        <begin position="408"/>
        <end position="435"/>
    </location>
</feature>
<feature type="region of interest" description="Disordered" evidence="1">
    <location>
        <begin position="1017"/>
        <end position="1048"/>
    </location>
</feature>
<evidence type="ECO:0000259" key="3">
    <source>
        <dbReference type="Pfam" id="PF25547"/>
    </source>
</evidence>
<keyword evidence="2" id="KW-1133">Transmembrane helix</keyword>
<feature type="transmembrane region" description="Helical" evidence="2">
    <location>
        <begin position="149"/>
        <end position="169"/>
    </location>
</feature>
<organism evidence="4 5">
    <name type="scientific">Nonomuraea corallina</name>
    <dbReference type="NCBI Taxonomy" id="2989783"/>
    <lineage>
        <taxon>Bacteria</taxon>
        <taxon>Bacillati</taxon>
        <taxon>Actinomycetota</taxon>
        <taxon>Actinomycetes</taxon>
        <taxon>Streptosporangiales</taxon>
        <taxon>Streptosporangiaceae</taxon>
        <taxon>Nonomuraea</taxon>
    </lineage>
</organism>
<feature type="region of interest" description="Disordered" evidence="1">
    <location>
        <begin position="2161"/>
        <end position="2189"/>
    </location>
</feature>
<name>A0ABT4SLY2_9ACTN</name>
<evidence type="ECO:0000313" key="4">
    <source>
        <dbReference type="EMBL" id="MDA0637955.1"/>
    </source>
</evidence>
<dbReference type="EMBL" id="JAPNNL010000191">
    <property type="protein sequence ID" value="MDA0637955.1"/>
    <property type="molecule type" value="Genomic_DNA"/>
</dbReference>
<keyword evidence="5" id="KW-1185">Reference proteome</keyword>
<dbReference type="InterPro" id="IPR057746">
    <property type="entry name" value="CpnT-like_N"/>
</dbReference>
<evidence type="ECO:0000256" key="1">
    <source>
        <dbReference type="SAM" id="MobiDB-lite"/>
    </source>
</evidence>